<dbReference type="Pfam" id="PF04075">
    <property type="entry name" value="F420H2_quin_red"/>
    <property type="match status" value="1"/>
</dbReference>
<dbReference type="InterPro" id="IPR004378">
    <property type="entry name" value="F420H2_quin_Rdtase"/>
</dbReference>
<proteinExistence type="inferred from homology"/>
<dbReference type="AlphaFoldDB" id="A0A934NEF0"/>
<gene>
    <name evidence="3" type="ORF">JF888_13425</name>
</gene>
<comment type="similarity">
    <text evidence="1">Belongs to the F420H(2)-dependent quinone reductase family.</text>
</comment>
<dbReference type="InterPro" id="IPR012349">
    <property type="entry name" value="Split_barrel_FMN-bd"/>
</dbReference>
<name>A0A934NEF0_9BACT</name>
<dbReference type="PANTHER" id="PTHR39428:SF1">
    <property type="entry name" value="F420H(2)-DEPENDENT QUINONE REDUCTASE RV1261C"/>
    <property type="match status" value="1"/>
</dbReference>
<comment type="caution">
    <text evidence="3">The sequence shown here is derived from an EMBL/GenBank/DDBJ whole genome shotgun (WGS) entry which is preliminary data.</text>
</comment>
<evidence type="ECO:0000313" key="4">
    <source>
        <dbReference type="Proteomes" id="UP000620075"/>
    </source>
</evidence>
<dbReference type="NCBIfam" id="TIGR00026">
    <property type="entry name" value="hi_GC_TIGR00026"/>
    <property type="match status" value="1"/>
</dbReference>
<evidence type="ECO:0000256" key="1">
    <source>
        <dbReference type="ARBA" id="ARBA00008710"/>
    </source>
</evidence>
<reference evidence="3 4" key="1">
    <citation type="submission" date="2020-10" db="EMBL/GenBank/DDBJ databases">
        <title>Ca. Dormibacterota MAGs.</title>
        <authorList>
            <person name="Montgomery K."/>
        </authorList>
    </citation>
    <scope>NUCLEOTIDE SEQUENCE [LARGE SCALE GENOMIC DNA]</scope>
    <source>
        <strain evidence="3">SC8811_S16_3</strain>
    </source>
</reference>
<dbReference type="EMBL" id="JAEKNQ010000054">
    <property type="protein sequence ID" value="MBJ7604173.1"/>
    <property type="molecule type" value="Genomic_DNA"/>
</dbReference>
<dbReference type="RefSeq" id="WP_338181358.1">
    <property type="nucleotide sequence ID" value="NZ_JAEKNQ010000054.1"/>
</dbReference>
<evidence type="ECO:0000313" key="3">
    <source>
        <dbReference type="EMBL" id="MBJ7604173.1"/>
    </source>
</evidence>
<dbReference type="SUPFAM" id="SSF50475">
    <property type="entry name" value="FMN-binding split barrel"/>
    <property type="match status" value="1"/>
</dbReference>
<dbReference type="GO" id="GO:0016491">
    <property type="term" value="F:oxidoreductase activity"/>
    <property type="evidence" value="ECO:0007669"/>
    <property type="project" value="InterPro"/>
</dbReference>
<comment type="catalytic activity">
    <reaction evidence="2">
        <text>oxidized coenzyme F420-(gamma-L-Glu)(n) + a quinol + H(+) = reduced coenzyme F420-(gamma-L-Glu)(n) + a quinone</text>
        <dbReference type="Rhea" id="RHEA:39663"/>
        <dbReference type="Rhea" id="RHEA-COMP:12939"/>
        <dbReference type="Rhea" id="RHEA-COMP:14378"/>
        <dbReference type="ChEBI" id="CHEBI:15378"/>
        <dbReference type="ChEBI" id="CHEBI:24646"/>
        <dbReference type="ChEBI" id="CHEBI:132124"/>
        <dbReference type="ChEBI" id="CHEBI:133980"/>
        <dbReference type="ChEBI" id="CHEBI:139511"/>
    </reaction>
</comment>
<organism evidence="3 4">
    <name type="scientific">Candidatus Dormiibacter inghamiae</name>
    <dbReference type="NCBI Taxonomy" id="3127013"/>
    <lineage>
        <taxon>Bacteria</taxon>
        <taxon>Bacillati</taxon>
        <taxon>Candidatus Dormiibacterota</taxon>
        <taxon>Candidatus Dormibacteria</taxon>
        <taxon>Candidatus Dormibacterales</taxon>
        <taxon>Candidatus Dormibacteraceae</taxon>
        <taxon>Candidatus Dormiibacter</taxon>
    </lineage>
</organism>
<dbReference type="PANTHER" id="PTHR39428">
    <property type="entry name" value="F420H(2)-DEPENDENT QUINONE REDUCTASE RV1261C"/>
    <property type="match status" value="1"/>
</dbReference>
<protein>
    <submittedName>
        <fullName evidence="3">Nitroreductase family deazaflavin-dependent oxidoreductase</fullName>
    </submittedName>
</protein>
<dbReference type="GO" id="GO:0005886">
    <property type="term" value="C:plasma membrane"/>
    <property type="evidence" value="ECO:0007669"/>
    <property type="project" value="TreeGrafter"/>
</dbReference>
<accession>A0A934NEF0</accession>
<sequence length="142" mass="15566">MASNFNQLIIEEFRANAGRVGGNFQGSTLLLLKTTGKKSGEPRTTPLMYMADGERMIVIGSAAGADTHPAWFHNLMAKGRALVEVGTEELPVRAELLAGEERRRLWGKLTSRAPGFAAYQQKTTREIPLIALSRDGDPERPD</sequence>
<dbReference type="GO" id="GO:0070967">
    <property type="term" value="F:coenzyme F420 binding"/>
    <property type="evidence" value="ECO:0007669"/>
    <property type="project" value="TreeGrafter"/>
</dbReference>
<evidence type="ECO:0000256" key="2">
    <source>
        <dbReference type="ARBA" id="ARBA00049106"/>
    </source>
</evidence>
<dbReference type="Gene3D" id="2.30.110.10">
    <property type="entry name" value="Electron Transport, Fmn-binding Protein, Chain A"/>
    <property type="match status" value="1"/>
</dbReference>
<dbReference type="Proteomes" id="UP000620075">
    <property type="component" value="Unassembled WGS sequence"/>
</dbReference>